<feature type="binding site" evidence="10">
    <location>
        <position position="906"/>
    </location>
    <ligand>
        <name>Zn(2+)</name>
        <dbReference type="ChEBI" id="CHEBI:29105"/>
    </ligand>
</feature>
<evidence type="ECO:0000313" key="15">
    <source>
        <dbReference type="Proteomes" id="UP000295662"/>
    </source>
</evidence>
<dbReference type="InterPro" id="IPR014729">
    <property type="entry name" value="Rossmann-like_a/b/a_fold"/>
</dbReference>
<evidence type="ECO:0000259" key="12">
    <source>
        <dbReference type="Pfam" id="PF06827"/>
    </source>
</evidence>
<feature type="binding site" evidence="10">
    <location>
        <position position="554"/>
    </location>
    <ligand>
        <name>L-isoleucyl-5'-AMP</name>
        <dbReference type="ChEBI" id="CHEBI:178002"/>
    </ligand>
</feature>
<dbReference type="Proteomes" id="UP000295662">
    <property type="component" value="Unassembled WGS sequence"/>
</dbReference>
<dbReference type="SUPFAM" id="SSF50677">
    <property type="entry name" value="ValRS/IleRS/LeuRS editing domain"/>
    <property type="match status" value="1"/>
</dbReference>
<dbReference type="InterPro" id="IPR033708">
    <property type="entry name" value="Anticodon_Ile_BEm"/>
</dbReference>
<feature type="binding site" evidence="10">
    <location>
        <position position="886"/>
    </location>
    <ligand>
        <name>Zn(2+)</name>
        <dbReference type="ChEBI" id="CHEBI:29105"/>
    </ligand>
</feature>
<comment type="function">
    <text evidence="8 10">Catalyzes the attachment of isoleucine to tRNA(Ile). As IleRS can inadvertently accommodate and process structurally similar amino acids such as valine, to avoid such errors it has two additional distinct tRNA(Ile)-dependent editing activities. One activity is designated as 'pretransfer' editing and involves the hydrolysis of activated Val-AMP. The other activity is designated 'posttransfer' editing and involves deacylation of mischarged Val-tRNA(Ile).</text>
</comment>
<evidence type="ECO:0000313" key="14">
    <source>
        <dbReference type="EMBL" id="TDU81349.1"/>
    </source>
</evidence>
<feature type="binding site" evidence="10">
    <location>
        <position position="909"/>
    </location>
    <ligand>
        <name>Zn(2+)</name>
        <dbReference type="ChEBI" id="CHEBI:29105"/>
    </ligand>
</feature>
<evidence type="ECO:0000256" key="8">
    <source>
        <dbReference type="ARBA" id="ARBA00025217"/>
    </source>
</evidence>
<proteinExistence type="inferred from homology"/>
<evidence type="ECO:0000256" key="7">
    <source>
        <dbReference type="ARBA" id="ARBA00023146"/>
    </source>
</evidence>
<dbReference type="GO" id="GO:0005524">
    <property type="term" value="F:ATP binding"/>
    <property type="evidence" value="ECO:0007669"/>
    <property type="project" value="UniProtKB-UniRule"/>
</dbReference>
<dbReference type="InterPro" id="IPR001412">
    <property type="entry name" value="aa-tRNA-synth_I_CS"/>
</dbReference>
<dbReference type="Gene3D" id="1.10.730.20">
    <property type="match status" value="1"/>
</dbReference>
<dbReference type="AlphaFoldDB" id="A0A4R7SRT3"/>
<dbReference type="GO" id="GO:0006428">
    <property type="term" value="P:isoleucyl-tRNA aminoacylation"/>
    <property type="evidence" value="ECO:0007669"/>
    <property type="project" value="UniProtKB-UniRule"/>
</dbReference>
<keyword evidence="10" id="KW-0479">Metal-binding</keyword>
<dbReference type="SUPFAM" id="SSF52374">
    <property type="entry name" value="Nucleotidylyl transferase"/>
    <property type="match status" value="1"/>
</dbReference>
<dbReference type="GO" id="GO:0000049">
    <property type="term" value="F:tRNA binding"/>
    <property type="evidence" value="ECO:0007669"/>
    <property type="project" value="InterPro"/>
</dbReference>
<dbReference type="Gene3D" id="3.90.740.10">
    <property type="entry name" value="Valyl/Leucyl/Isoleucyl-tRNA synthetase, editing domain"/>
    <property type="match status" value="1"/>
</dbReference>
<feature type="binding site" evidence="10">
    <location>
        <position position="889"/>
    </location>
    <ligand>
        <name>Zn(2+)</name>
        <dbReference type="ChEBI" id="CHEBI:29105"/>
    </ligand>
</feature>
<evidence type="ECO:0000259" key="13">
    <source>
        <dbReference type="Pfam" id="PF08264"/>
    </source>
</evidence>
<protein>
    <recommendedName>
        <fullName evidence="10">Isoleucine--tRNA ligase</fullName>
        <ecNumber evidence="10">6.1.1.5</ecNumber>
    </recommendedName>
    <alternativeName>
        <fullName evidence="10">Isoleucyl-tRNA synthetase</fullName>
        <shortName evidence="10">IleRS</shortName>
    </alternativeName>
</protein>
<dbReference type="PROSITE" id="PS00178">
    <property type="entry name" value="AA_TRNA_LIGASE_I"/>
    <property type="match status" value="1"/>
</dbReference>
<feature type="domain" description="Zinc finger FPG/IleRS-type" evidence="12">
    <location>
        <begin position="885"/>
        <end position="911"/>
    </location>
</feature>
<comment type="subcellular location">
    <subcellularLocation>
        <location evidence="10">Cytoplasm</location>
    </subcellularLocation>
</comment>
<keyword evidence="5 10" id="KW-0067">ATP-binding</keyword>
<name>A0A4R7SRT3_9BACT</name>
<dbReference type="RefSeq" id="WP_133793309.1">
    <property type="nucleotide sequence ID" value="NZ_SOCA01000001.1"/>
</dbReference>
<organism evidence="14 15">
    <name type="scientific">Prosthecobacter fusiformis</name>
    <dbReference type="NCBI Taxonomy" id="48464"/>
    <lineage>
        <taxon>Bacteria</taxon>
        <taxon>Pseudomonadati</taxon>
        <taxon>Verrucomicrobiota</taxon>
        <taxon>Verrucomicrobiia</taxon>
        <taxon>Verrucomicrobiales</taxon>
        <taxon>Verrucomicrobiaceae</taxon>
        <taxon>Prosthecobacter</taxon>
    </lineage>
</organism>
<feature type="short sequence motif" description="'HIGH' region" evidence="10">
    <location>
        <begin position="65"/>
        <end position="75"/>
    </location>
</feature>
<dbReference type="InterPro" id="IPR010663">
    <property type="entry name" value="Znf_FPG/IleRS"/>
</dbReference>
<keyword evidence="4 10" id="KW-0547">Nucleotide-binding</keyword>
<dbReference type="PRINTS" id="PR00984">
    <property type="entry name" value="TRNASYNTHILE"/>
</dbReference>
<dbReference type="OrthoDB" id="9810365at2"/>
<dbReference type="Pfam" id="PF00133">
    <property type="entry name" value="tRNA-synt_1"/>
    <property type="match status" value="1"/>
</dbReference>
<evidence type="ECO:0000256" key="1">
    <source>
        <dbReference type="ARBA" id="ARBA00006887"/>
    </source>
</evidence>
<dbReference type="InterPro" id="IPR002301">
    <property type="entry name" value="Ile-tRNA-ligase"/>
</dbReference>
<keyword evidence="3 10" id="KW-0436">Ligase</keyword>
<dbReference type="InterPro" id="IPR009008">
    <property type="entry name" value="Val/Leu/Ile-tRNA-synth_edit"/>
</dbReference>
<dbReference type="EMBL" id="SOCA01000001">
    <property type="protein sequence ID" value="TDU81349.1"/>
    <property type="molecule type" value="Genomic_DNA"/>
</dbReference>
<evidence type="ECO:0000256" key="9">
    <source>
        <dbReference type="ARBA" id="ARBA00048359"/>
    </source>
</evidence>
<dbReference type="EC" id="6.1.1.5" evidence="10"/>
<keyword evidence="7 10" id="KW-0030">Aminoacyl-tRNA synthetase</keyword>
<comment type="catalytic activity">
    <reaction evidence="9 10">
        <text>tRNA(Ile) + L-isoleucine + ATP = L-isoleucyl-tRNA(Ile) + AMP + diphosphate</text>
        <dbReference type="Rhea" id="RHEA:11060"/>
        <dbReference type="Rhea" id="RHEA-COMP:9666"/>
        <dbReference type="Rhea" id="RHEA-COMP:9695"/>
        <dbReference type="ChEBI" id="CHEBI:30616"/>
        <dbReference type="ChEBI" id="CHEBI:33019"/>
        <dbReference type="ChEBI" id="CHEBI:58045"/>
        <dbReference type="ChEBI" id="CHEBI:78442"/>
        <dbReference type="ChEBI" id="CHEBI:78528"/>
        <dbReference type="ChEBI" id="CHEBI:456215"/>
        <dbReference type="EC" id="6.1.1.5"/>
    </reaction>
</comment>
<evidence type="ECO:0000256" key="10">
    <source>
        <dbReference type="HAMAP-Rule" id="MF_02002"/>
    </source>
</evidence>
<comment type="domain">
    <text evidence="10">IleRS has two distinct active sites: one for aminoacylation and one for editing. The misactivated valine is translocated from the active site to the editing site, which sterically excludes the correctly activated isoleucine. The single editing site contains two valyl binding pockets, one specific for each substrate (Val-AMP or Val-tRNA(Ile)).</text>
</comment>
<accession>A0A4R7SRT3</accession>
<dbReference type="Pfam" id="PF08264">
    <property type="entry name" value="Anticodon_1"/>
    <property type="match status" value="1"/>
</dbReference>
<dbReference type="InterPro" id="IPR023585">
    <property type="entry name" value="Ile-tRNA-ligase_type1"/>
</dbReference>
<comment type="subunit">
    <text evidence="10">Monomer.</text>
</comment>
<dbReference type="InterPro" id="IPR050081">
    <property type="entry name" value="Ile-tRNA_ligase"/>
</dbReference>
<dbReference type="GO" id="GO:0008270">
    <property type="term" value="F:zinc ion binding"/>
    <property type="evidence" value="ECO:0007669"/>
    <property type="project" value="UniProtKB-UniRule"/>
</dbReference>
<gene>
    <name evidence="10" type="primary">ileS</name>
    <name evidence="14" type="ORF">EI77_00653</name>
</gene>
<keyword evidence="15" id="KW-1185">Reference proteome</keyword>
<dbReference type="FunFam" id="3.40.50.620:FF:000092">
    <property type="entry name" value="Isoleucine--tRNA ligase"/>
    <property type="match status" value="1"/>
</dbReference>
<comment type="cofactor">
    <cofactor evidence="10">
        <name>Zn(2+)</name>
        <dbReference type="ChEBI" id="CHEBI:29105"/>
    </cofactor>
    <text evidence="10">Binds 1 zinc ion per subunit.</text>
</comment>
<dbReference type="PANTHER" id="PTHR42765">
    <property type="entry name" value="SOLEUCYL-TRNA SYNTHETASE"/>
    <property type="match status" value="1"/>
</dbReference>
<comment type="caution">
    <text evidence="14">The sequence shown here is derived from an EMBL/GenBank/DDBJ whole genome shotgun (WGS) entry which is preliminary data.</text>
</comment>
<dbReference type="Pfam" id="PF06827">
    <property type="entry name" value="zf-FPG_IleRS"/>
    <property type="match status" value="1"/>
</dbReference>
<feature type="binding site" evidence="10">
    <location>
        <position position="598"/>
    </location>
    <ligand>
        <name>ATP</name>
        <dbReference type="ChEBI" id="CHEBI:30616"/>
    </ligand>
</feature>
<evidence type="ECO:0000256" key="2">
    <source>
        <dbReference type="ARBA" id="ARBA00022490"/>
    </source>
</evidence>
<dbReference type="GO" id="GO:0004822">
    <property type="term" value="F:isoleucine-tRNA ligase activity"/>
    <property type="evidence" value="ECO:0007669"/>
    <property type="project" value="UniProtKB-UniRule"/>
</dbReference>
<evidence type="ECO:0000256" key="5">
    <source>
        <dbReference type="ARBA" id="ARBA00022840"/>
    </source>
</evidence>
<dbReference type="InterPro" id="IPR009080">
    <property type="entry name" value="tRNAsynth_Ia_anticodon-bd"/>
</dbReference>
<evidence type="ECO:0000256" key="3">
    <source>
        <dbReference type="ARBA" id="ARBA00022598"/>
    </source>
</evidence>
<reference evidence="14 15" key="1">
    <citation type="submission" date="2019-03" db="EMBL/GenBank/DDBJ databases">
        <title>Genomic Encyclopedia of Archaeal and Bacterial Type Strains, Phase II (KMG-II): from individual species to whole genera.</title>
        <authorList>
            <person name="Goeker M."/>
        </authorList>
    </citation>
    <scope>NUCLEOTIDE SEQUENCE [LARGE SCALE GENOMIC DNA]</scope>
    <source>
        <strain evidence="14 15">ATCC 25309</strain>
    </source>
</reference>
<dbReference type="Gene3D" id="3.40.50.620">
    <property type="entry name" value="HUPs"/>
    <property type="match status" value="2"/>
</dbReference>
<dbReference type="CDD" id="cd00818">
    <property type="entry name" value="IleRS_core"/>
    <property type="match status" value="1"/>
</dbReference>
<dbReference type="GO" id="GO:0005829">
    <property type="term" value="C:cytosol"/>
    <property type="evidence" value="ECO:0007669"/>
    <property type="project" value="TreeGrafter"/>
</dbReference>
<comment type="similarity">
    <text evidence="1 10">Belongs to the class-I aminoacyl-tRNA synthetase family. IleS type 1 subfamily.</text>
</comment>
<feature type="short sequence motif" description="'KMSKS' region" evidence="10">
    <location>
        <begin position="595"/>
        <end position="599"/>
    </location>
</feature>
<keyword evidence="10" id="KW-0862">Zinc</keyword>
<dbReference type="CDD" id="cd07960">
    <property type="entry name" value="Anticodon_Ia_Ile_BEm"/>
    <property type="match status" value="1"/>
</dbReference>
<evidence type="ECO:0000256" key="4">
    <source>
        <dbReference type="ARBA" id="ARBA00022741"/>
    </source>
</evidence>
<evidence type="ECO:0000256" key="6">
    <source>
        <dbReference type="ARBA" id="ARBA00022917"/>
    </source>
</evidence>
<dbReference type="PANTHER" id="PTHR42765:SF1">
    <property type="entry name" value="ISOLEUCINE--TRNA LIGASE, MITOCHONDRIAL"/>
    <property type="match status" value="1"/>
</dbReference>
<dbReference type="HAMAP" id="MF_02002">
    <property type="entry name" value="Ile_tRNA_synth_type1"/>
    <property type="match status" value="1"/>
</dbReference>
<sequence>MSAEPAPAKNYKDTVLLPKTDFPMKADLVAREPQRLAKWQEGKLYQRIQAQSKGKPTFILHDGPPFANGDVHMGTALNKILKDLIVKSKTMAGFHAPFIPGWDCHGLPIEFKVVKQAAGLTPVEVRQRSEAEARKYIDIQRNSFKRLGVFGDWENPYLTLNPGYEAGILRTFGKAVEQNLVYRMKRPVLWSYGAQTALAEAEVEYKEKTSPAVFVKFALPNDSALVIWTTTPWTLPANLAIALHPEFEYTAGTFIHENGRTEKLTIATSRVEAFSASTGFKLDAEQPVTKLKGKDLAGQEAQHPFLPRTSKVINTLFVTDDTGTGAVHIAPGHGADDYQAGREHGLDILSPVDADGKYTAEVGLPEFVGKHVFQSNEGIIALLEEKGALLGNEKYVHQYPHCWRSKTPIIFRAVEQFFIKIDDIRARALTEIDKVTWLPAWGRNRIYGTVESRPDWCISRQRTWGVPLPVFYTAEGTIIMDTAIIGKVADIVEKQGTNLWFEKDDAWWADAVGLPADTKRGNDTLDVWIDSGCSHVSVLDQHPELHAPADMYIEATDQHRGWFQSSLMMSIVARNAAPYKSVITHGFVVDTSGKKISKSDQGAAGKSAKPMTADHYYNTYGADMVRLWVASVDYQNEVPFSEDLFKQNSENYRRIRNTLRVLLGNLHDEPKNQESKNPGSTLIDRWILERLHTLTKDCVEAYATYDFRKVFTLVNQFITGDLSSLYIDITKDRMYCDAADSPRRRATQAAIREITETLCRLLAPILAFTADEAWEHLGHADSLHMELFPQPNPDFAPSEDAATAVDQLLQARAVIQQAIEKARQEKKIGSNLEATVSLTLPEKGFDHTVFGDLGTLQEFFILSDLNITKSGTDLAASVTVCTNPKCARCWKLLPDVGTVEAHPTLCVRCAEAVS</sequence>
<dbReference type="SUPFAM" id="SSF47323">
    <property type="entry name" value="Anticodon-binding domain of a subclass of class I aminoacyl-tRNA synthetases"/>
    <property type="match status" value="1"/>
</dbReference>
<feature type="domain" description="Methionyl/Valyl/Leucyl/Isoleucyl-tRNA synthetase anticodon-binding" evidence="13">
    <location>
        <begin position="684"/>
        <end position="836"/>
    </location>
</feature>
<keyword evidence="6 10" id="KW-0648">Protein biosynthesis</keyword>
<feature type="domain" description="Aminoacyl-tRNA synthetase class Ia" evidence="11">
    <location>
        <begin position="35"/>
        <end position="639"/>
    </location>
</feature>
<dbReference type="GO" id="GO:0002161">
    <property type="term" value="F:aminoacyl-tRNA deacylase activity"/>
    <property type="evidence" value="ECO:0007669"/>
    <property type="project" value="InterPro"/>
</dbReference>
<dbReference type="InterPro" id="IPR013155">
    <property type="entry name" value="M/V/L/I-tRNA-synth_anticd-bd"/>
</dbReference>
<dbReference type="NCBIfam" id="TIGR00392">
    <property type="entry name" value="ileS"/>
    <property type="match status" value="1"/>
</dbReference>
<dbReference type="InterPro" id="IPR002300">
    <property type="entry name" value="aa-tRNA-synth_Ia"/>
</dbReference>
<keyword evidence="2 10" id="KW-0963">Cytoplasm</keyword>
<evidence type="ECO:0000259" key="11">
    <source>
        <dbReference type="Pfam" id="PF00133"/>
    </source>
</evidence>
<dbReference type="Gene3D" id="1.10.10.830">
    <property type="entry name" value="Ile-tRNA synthetase CP2 domain-like"/>
    <property type="match status" value="1"/>
</dbReference>